<dbReference type="OrthoDB" id="9785673at2"/>
<dbReference type="PATRIC" id="fig|1623450.3.peg.98"/>
<keyword evidence="4" id="KW-0808">Transferase</keyword>
<evidence type="ECO:0000313" key="8">
    <source>
        <dbReference type="Proteomes" id="UP000066549"/>
    </source>
</evidence>
<reference evidence="7 8" key="1">
    <citation type="submission" date="2015-03" db="EMBL/GenBank/DDBJ databases">
        <title>Comparative analysis of the OM43 clade including a novel species from Red Sea uncovers genomic and metabolic diversity among marine methylotrophs.</title>
        <authorList>
            <person name="Jimenez-Infante F."/>
            <person name="Ngugi D.K."/>
            <person name="Vinu M."/>
            <person name="Alam I."/>
            <person name="Kamau A."/>
            <person name="Blom J."/>
            <person name="Bajic V.B."/>
            <person name="Stingl U."/>
        </authorList>
    </citation>
    <scope>NUCLEOTIDE SEQUENCE [LARGE SCALE GENOMIC DNA]</scope>
    <source>
        <strain evidence="7 8">MBRSH7</strain>
    </source>
</reference>
<dbReference type="NCBIfam" id="TIGR00186">
    <property type="entry name" value="rRNA_methyl_3"/>
    <property type="match status" value="1"/>
</dbReference>
<dbReference type="CDD" id="cd18103">
    <property type="entry name" value="SpoU-like_RlmB"/>
    <property type="match status" value="1"/>
</dbReference>
<evidence type="ECO:0000256" key="2">
    <source>
        <dbReference type="ARBA" id="ARBA00022552"/>
    </source>
</evidence>
<dbReference type="PANTHER" id="PTHR46429">
    <property type="entry name" value="23S RRNA (GUANOSINE-2'-O-)-METHYLTRANSFERASE RLMB"/>
    <property type="match status" value="1"/>
</dbReference>
<evidence type="ECO:0000259" key="6">
    <source>
        <dbReference type="SMART" id="SM00967"/>
    </source>
</evidence>
<dbReference type="SMART" id="SM00967">
    <property type="entry name" value="SpoU_sub_bind"/>
    <property type="match status" value="1"/>
</dbReference>
<dbReference type="SUPFAM" id="SSF75217">
    <property type="entry name" value="alpha/beta knot"/>
    <property type="match status" value="1"/>
</dbReference>
<evidence type="ECO:0000313" key="7">
    <source>
        <dbReference type="EMBL" id="AKO65284.1"/>
    </source>
</evidence>
<comment type="similarity">
    <text evidence="1">Belongs to the class IV-like SAM-binding methyltransferase superfamily. RNA methyltransferase TrmH family.</text>
</comment>
<proteinExistence type="inferred from homology"/>
<dbReference type="Proteomes" id="UP000066549">
    <property type="component" value="Chromosome"/>
</dbReference>
<dbReference type="InterPro" id="IPR029028">
    <property type="entry name" value="Alpha/beta_knot_MTases"/>
</dbReference>
<keyword evidence="3" id="KW-0489">Methyltransferase</keyword>
<dbReference type="GO" id="GO:0005829">
    <property type="term" value="C:cytosol"/>
    <property type="evidence" value="ECO:0007669"/>
    <property type="project" value="TreeGrafter"/>
</dbReference>
<keyword evidence="5" id="KW-0949">S-adenosyl-L-methionine</keyword>
<dbReference type="GO" id="GO:0008173">
    <property type="term" value="F:RNA methyltransferase activity"/>
    <property type="evidence" value="ECO:0007669"/>
    <property type="project" value="InterPro"/>
</dbReference>
<dbReference type="InterPro" id="IPR001537">
    <property type="entry name" value="SpoU_MeTrfase"/>
</dbReference>
<evidence type="ECO:0000256" key="5">
    <source>
        <dbReference type="ARBA" id="ARBA00022691"/>
    </source>
</evidence>
<keyword evidence="8" id="KW-1185">Reference proteome</keyword>
<dbReference type="InterPro" id="IPR004441">
    <property type="entry name" value="rRNA_MeTrfase_TrmH"/>
</dbReference>
<keyword evidence="2" id="KW-0698">rRNA processing</keyword>
<protein>
    <recommendedName>
        <fullName evidence="6">RNA 2-O ribose methyltransferase substrate binding domain-containing protein</fullName>
    </recommendedName>
</protein>
<sequence>MTNLIYGIHSVDSAVRSNHVDQLFVCQDRNSEKMGRIIEIAQKNKIPVSFMDVQWFKRSFSDNSHQFIAASSKKESFSKLSLEDFLADATKQHFFLILDEVQDPHNLGACFRIASAFDLSGIIVPKNNSVGITPVVSKVASGAVNHIPFFSVTNLSRTIDLLKEHNFFIYAADGYSELSIYDQSFSGNVALVMGSEGKGIRRLTKDKCDLTFSIPMSGSIESLNVSVATGICVSEIRRNLK</sequence>
<organism evidence="7 8">
    <name type="scientific">Methylophilales bacterium MBRS-H7</name>
    <dbReference type="NCBI Taxonomy" id="1623450"/>
    <lineage>
        <taxon>Bacteria</taxon>
        <taxon>Pseudomonadati</taxon>
        <taxon>Pseudomonadota</taxon>
        <taxon>Betaproteobacteria</taxon>
        <taxon>Nitrosomonadales</taxon>
        <taxon>OM43 clade</taxon>
    </lineage>
</organism>
<dbReference type="InterPro" id="IPR029064">
    <property type="entry name" value="Ribosomal_eL30-like_sf"/>
</dbReference>
<dbReference type="Gene3D" id="3.30.1330.30">
    <property type="match status" value="1"/>
</dbReference>
<dbReference type="PANTHER" id="PTHR46429:SF1">
    <property type="entry name" value="23S RRNA (GUANOSINE-2'-O-)-METHYLTRANSFERASE RLMB"/>
    <property type="match status" value="1"/>
</dbReference>
<evidence type="ECO:0000256" key="4">
    <source>
        <dbReference type="ARBA" id="ARBA00022679"/>
    </source>
</evidence>
<name>A0A0H4IXN7_9PROT</name>
<dbReference type="SUPFAM" id="SSF55315">
    <property type="entry name" value="L30e-like"/>
    <property type="match status" value="1"/>
</dbReference>
<dbReference type="Gene3D" id="3.40.1280.10">
    <property type="match status" value="1"/>
</dbReference>
<dbReference type="Pfam" id="PF00588">
    <property type="entry name" value="SpoU_methylase"/>
    <property type="match status" value="1"/>
</dbReference>
<dbReference type="InterPro" id="IPR013123">
    <property type="entry name" value="SpoU_subst-bd"/>
</dbReference>
<gene>
    <name evidence="7" type="ORF">VI33_00480</name>
</gene>
<dbReference type="EMBL" id="CP011002">
    <property type="protein sequence ID" value="AKO65284.1"/>
    <property type="molecule type" value="Genomic_DNA"/>
</dbReference>
<dbReference type="FunFam" id="3.40.1280.10:FF:000008">
    <property type="entry name" value="Group 3 RNA methyltransferase TrmH"/>
    <property type="match status" value="1"/>
</dbReference>
<accession>A0A0H4IXN7</accession>
<evidence type="ECO:0000256" key="3">
    <source>
        <dbReference type="ARBA" id="ARBA00022603"/>
    </source>
</evidence>
<dbReference type="GO" id="GO:0032259">
    <property type="term" value="P:methylation"/>
    <property type="evidence" value="ECO:0007669"/>
    <property type="project" value="UniProtKB-KW"/>
</dbReference>
<dbReference type="AlphaFoldDB" id="A0A0H4IXN7"/>
<dbReference type="GO" id="GO:0006364">
    <property type="term" value="P:rRNA processing"/>
    <property type="evidence" value="ECO:0007669"/>
    <property type="project" value="UniProtKB-KW"/>
</dbReference>
<dbReference type="InterPro" id="IPR029026">
    <property type="entry name" value="tRNA_m1G_MTases_N"/>
</dbReference>
<dbReference type="Pfam" id="PF08032">
    <property type="entry name" value="SpoU_sub_bind"/>
    <property type="match status" value="1"/>
</dbReference>
<feature type="domain" description="RNA 2-O ribose methyltransferase substrate binding" evidence="6">
    <location>
        <begin position="4"/>
        <end position="78"/>
    </location>
</feature>
<dbReference type="GO" id="GO:0003723">
    <property type="term" value="F:RNA binding"/>
    <property type="evidence" value="ECO:0007669"/>
    <property type="project" value="InterPro"/>
</dbReference>
<evidence type="ECO:0000256" key="1">
    <source>
        <dbReference type="ARBA" id="ARBA00007228"/>
    </source>
</evidence>